<dbReference type="Proteomes" id="UP000290572">
    <property type="component" value="Unassembled WGS sequence"/>
</dbReference>
<dbReference type="AlphaFoldDB" id="A0A498MRH1"/>
<name>A0A498MRH1_LABRO</name>
<proteinExistence type="predicted"/>
<protein>
    <submittedName>
        <fullName evidence="1">Granzyme 1</fullName>
    </submittedName>
</protein>
<organism evidence="1 2">
    <name type="scientific">Labeo rohita</name>
    <name type="common">Indian major carp</name>
    <name type="synonym">Cyprinus rohita</name>
    <dbReference type="NCBI Taxonomy" id="84645"/>
    <lineage>
        <taxon>Eukaryota</taxon>
        <taxon>Metazoa</taxon>
        <taxon>Chordata</taxon>
        <taxon>Craniata</taxon>
        <taxon>Vertebrata</taxon>
        <taxon>Euteleostomi</taxon>
        <taxon>Actinopterygii</taxon>
        <taxon>Neopterygii</taxon>
        <taxon>Teleostei</taxon>
        <taxon>Ostariophysi</taxon>
        <taxon>Cypriniformes</taxon>
        <taxon>Cyprinidae</taxon>
        <taxon>Labeoninae</taxon>
        <taxon>Labeonini</taxon>
        <taxon>Labeo</taxon>
    </lineage>
</organism>
<gene>
    <name evidence="1" type="ORF">ROHU_006246</name>
</gene>
<dbReference type="EMBL" id="QBIY01012548">
    <property type="protein sequence ID" value="RXN24199.1"/>
    <property type="molecule type" value="Genomic_DNA"/>
</dbReference>
<evidence type="ECO:0000313" key="1">
    <source>
        <dbReference type="EMBL" id="RXN24199.1"/>
    </source>
</evidence>
<comment type="caution">
    <text evidence="1">The sequence shown here is derived from an EMBL/GenBank/DDBJ whole genome shotgun (WGS) entry which is preliminary data.</text>
</comment>
<sequence length="204" mass="23382">MLMTLQHYNLNLYQWPANVICRKSRKIYNSSTKNTFGLLEKEAKQNEIVKIISIPTQEGDIKPDSVCSVLSWGRLRTTICGLKMRPQRLILSNQSPPGNPRGAIPLTENHTSTCNVNNYDTSRSLPVQSVLMWGWGCADHELLLLHLALINSSLYSPLTSPYWGFRRSFGLWRHCSRRHFLLLNEKPAIVMNGLKFIQRFANVK</sequence>
<reference evidence="1 2" key="1">
    <citation type="submission" date="2018-03" db="EMBL/GenBank/DDBJ databases">
        <title>Draft genome sequence of Rohu Carp (Labeo rohita).</title>
        <authorList>
            <person name="Das P."/>
            <person name="Kushwaha B."/>
            <person name="Joshi C.G."/>
            <person name="Kumar D."/>
            <person name="Nagpure N.S."/>
            <person name="Sahoo L."/>
            <person name="Das S.P."/>
            <person name="Bit A."/>
            <person name="Patnaik S."/>
            <person name="Meher P.K."/>
            <person name="Jayasankar P."/>
            <person name="Koringa P.G."/>
            <person name="Patel N.V."/>
            <person name="Hinsu A.T."/>
            <person name="Kumar R."/>
            <person name="Pandey M."/>
            <person name="Agarwal S."/>
            <person name="Srivastava S."/>
            <person name="Singh M."/>
            <person name="Iquebal M.A."/>
            <person name="Jaiswal S."/>
            <person name="Angadi U.B."/>
            <person name="Kumar N."/>
            <person name="Raza M."/>
            <person name="Shah T.M."/>
            <person name="Rai A."/>
            <person name="Jena J.K."/>
        </authorList>
    </citation>
    <scope>NUCLEOTIDE SEQUENCE [LARGE SCALE GENOMIC DNA]</scope>
    <source>
        <strain evidence="1">DASCIFA01</strain>
        <tissue evidence="1">Testis</tissue>
    </source>
</reference>
<keyword evidence="2" id="KW-1185">Reference proteome</keyword>
<evidence type="ECO:0000313" key="2">
    <source>
        <dbReference type="Proteomes" id="UP000290572"/>
    </source>
</evidence>
<accession>A0A498MRH1</accession>